<feature type="transmembrane region" description="Helical" evidence="2">
    <location>
        <begin position="197"/>
        <end position="219"/>
    </location>
</feature>
<evidence type="ECO:0000313" key="4">
    <source>
        <dbReference type="EMBL" id="KGK38908.1"/>
    </source>
</evidence>
<dbReference type="GeneID" id="40386248"/>
<dbReference type="GO" id="GO:0005886">
    <property type="term" value="C:plasma membrane"/>
    <property type="evidence" value="ECO:0007669"/>
    <property type="project" value="InterPro"/>
</dbReference>
<protein>
    <recommendedName>
        <fullName evidence="8">Protein SUR7</fullName>
    </recommendedName>
</protein>
<feature type="transmembrane region" description="Helical" evidence="2">
    <location>
        <begin position="153"/>
        <end position="177"/>
    </location>
</feature>
<reference evidence="6" key="1">
    <citation type="journal article" date="2014" name="Microb. Cell Fact.">
        <title>Exploiting Issatchenkia orientalis SD108 for succinic acid production.</title>
        <authorList>
            <person name="Xiao H."/>
            <person name="Shao Z."/>
            <person name="Jiang Y."/>
            <person name="Dole S."/>
            <person name="Zhao H."/>
        </authorList>
    </citation>
    <scope>NUCLEOTIDE SEQUENCE [LARGE SCALE GENOMIC DNA]</scope>
    <source>
        <strain evidence="6">SD108</strain>
    </source>
</reference>
<evidence type="ECO:0000313" key="5">
    <source>
        <dbReference type="EMBL" id="KGK38909.1"/>
    </source>
</evidence>
<evidence type="ECO:0000256" key="1">
    <source>
        <dbReference type="SAM" id="MobiDB-lite"/>
    </source>
</evidence>
<dbReference type="KEGG" id="pkz:C5L36_0E04440"/>
<dbReference type="GO" id="GO:0031505">
    <property type="term" value="P:fungal-type cell wall organization"/>
    <property type="evidence" value="ECO:0007669"/>
    <property type="project" value="TreeGrafter"/>
</dbReference>
<keyword evidence="2" id="KW-0812">Transmembrane</keyword>
<dbReference type="Proteomes" id="UP000249293">
    <property type="component" value="Chromosome 5"/>
</dbReference>
<reference evidence="3 7" key="3">
    <citation type="submission" date="2018-06" db="EMBL/GenBank/DDBJ databases">
        <title>Population genomics shows no distinction between pathogenic Candida krusei and environmental Pichia kudriavzevii: One species, four names.</title>
        <authorList>
            <person name="Douglass A.P."/>
            <person name="Offei B."/>
            <person name="Braun-Galleani S."/>
            <person name="Coughlan A.Y."/>
            <person name="Martos A."/>
            <person name="Ortiz-Merino R.A."/>
            <person name="Byrne K.P."/>
            <person name="Wolfe K.H."/>
        </authorList>
    </citation>
    <scope>NUCLEOTIDE SEQUENCE [LARGE SCALE GENOMIC DNA]</scope>
    <source>
        <strain evidence="3 7">CBS573</strain>
    </source>
</reference>
<accession>A0A099P3U1</accession>
<keyword evidence="2" id="KW-0472">Membrane</keyword>
<dbReference type="RefSeq" id="XP_029323865.1">
    <property type="nucleotide sequence ID" value="XM_029468005.1"/>
</dbReference>
<dbReference type="OrthoDB" id="5419460at2759"/>
<dbReference type="STRING" id="4909.A0A099P3U1"/>
<evidence type="ECO:0000313" key="6">
    <source>
        <dbReference type="Proteomes" id="UP000029867"/>
    </source>
</evidence>
<keyword evidence="7" id="KW-1185">Reference proteome</keyword>
<feature type="region of interest" description="Disordered" evidence="1">
    <location>
        <begin position="257"/>
        <end position="280"/>
    </location>
</feature>
<dbReference type="GO" id="GO:0005938">
    <property type="term" value="C:cell cortex"/>
    <property type="evidence" value="ECO:0007669"/>
    <property type="project" value="TreeGrafter"/>
</dbReference>
<dbReference type="EMBL" id="JQFK01000014">
    <property type="protein sequence ID" value="KGK38909.1"/>
    <property type="molecule type" value="Genomic_DNA"/>
</dbReference>
<organism evidence="5 6">
    <name type="scientific">Pichia kudriavzevii</name>
    <name type="common">Yeast</name>
    <name type="synonym">Issatchenkia orientalis</name>
    <dbReference type="NCBI Taxonomy" id="4909"/>
    <lineage>
        <taxon>Eukaryota</taxon>
        <taxon>Fungi</taxon>
        <taxon>Dikarya</taxon>
        <taxon>Ascomycota</taxon>
        <taxon>Saccharomycotina</taxon>
        <taxon>Pichiomycetes</taxon>
        <taxon>Pichiales</taxon>
        <taxon>Pichiaceae</taxon>
        <taxon>Pichia</taxon>
    </lineage>
</organism>
<dbReference type="HOGENOM" id="CLU_059603_0_0_1"/>
<dbReference type="EMBL" id="JQFK01000014">
    <property type="protein sequence ID" value="KGK38908.1"/>
    <property type="molecule type" value="Genomic_DNA"/>
</dbReference>
<dbReference type="EMBL" id="CP028777">
    <property type="protein sequence ID" value="AWU78389.1"/>
    <property type="molecule type" value="Genomic_DNA"/>
</dbReference>
<evidence type="ECO:0008006" key="8">
    <source>
        <dbReference type="Google" id="ProtNLM"/>
    </source>
</evidence>
<dbReference type="GO" id="GO:0032185">
    <property type="term" value="P:septin cytoskeleton organization"/>
    <property type="evidence" value="ECO:0007669"/>
    <property type="project" value="TreeGrafter"/>
</dbReference>
<dbReference type="VEuPathDB" id="FungiDB:C5L36_0E04440"/>
<feature type="compositionally biased region" description="Polar residues" evidence="1">
    <location>
        <begin position="264"/>
        <end position="275"/>
    </location>
</feature>
<dbReference type="InterPro" id="IPR009571">
    <property type="entry name" value="SUR7/Rim9-like_fungi"/>
</dbReference>
<dbReference type="PANTHER" id="PTHR36414:SF1">
    <property type="entry name" value="PROTEIN SUR7"/>
    <property type="match status" value="1"/>
</dbReference>
<dbReference type="PANTHER" id="PTHR36414">
    <property type="entry name" value="PROTEIN SUR7"/>
    <property type="match status" value="1"/>
</dbReference>
<dbReference type="Proteomes" id="UP000029867">
    <property type="component" value="Unassembled WGS sequence"/>
</dbReference>
<reference evidence="5" key="2">
    <citation type="submission" date="2014-08" db="EMBL/GenBank/DDBJ databases">
        <title>Exploiting Issatchenkia orientalis SD108 for Succinic Acid Production.</title>
        <authorList>
            <person name="Xiao H."/>
            <person name="Shao Z."/>
            <person name="Jiang Y."/>
            <person name="Dole S."/>
            <person name="Zhao H."/>
        </authorList>
    </citation>
    <scope>NUCLEOTIDE SEQUENCE [LARGE SCALE GENOMIC DNA]</scope>
    <source>
        <strain evidence="5">SD108</strain>
    </source>
</reference>
<gene>
    <name evidence="3" type="ORF">C5L36_0E04440</name>
    <name evidence="5" type="ORF">JL09_g1965</name>
    <name evidence="4" type="ORF">JL09_g1966</name>
</gene>
<feature type="transmembrane region" description="Helical" evidence="2">
    <location>
        <begin position="117"/>
        <end position="141"/>
    </location>
</feature>
<name>A0A099P3U1_PICKU</name>
<sequence length="303" mass="33814">MNLRNTVTPLTASIAILFLLGTLLLYFLTVLSGATEHSILKRFYWLQADCSKFPGAPFSGQCRWTNYAICAVVDGYNHNCIKSAAHPFSPKDNFSSTVGVPMAFINNRNYYYYTSRIGYAFELVGISFLTFSLMALVVHLFTKFKVKLAFKGLFWSFYILAFVFTVISVALSTSAYAKGRQKFRDDGIEASLGTKTWAVAWTTVALMLINMPLLALATVEWNKGRDSFYSPDYYTTNKESYQEPLAVNPVPTSTGPWFKRRSATKNSSYSQQPPISATPAIKEEVKAGAVPLDKHPADDTLQP</sequence>
<dbReference type="GO" id="GO:0030866">
    <property type="term" value="P:cortical actin cytoskeleton organization"/>
    <property type="evidence" value="ECO:0007669"/>
    <property type="project" value="TreeGrafter"/>
</dbReference>
<evidence type="ECO:0000256" key="2">
    <source>
        <dbReference type="SAM" id="Phobius"/>
    </source>
</evidence>
<dbReference type="eggNOG" id="ENOG502RKFF">
    <property type="taxonomic scope" value="Eukaryota"/>
</dbReference>
<evidence type="ECO:0000313" key="7">
    <source>
        <dbReference type="Proteomes" id="UP000249293"/>
    </source>
</evidence>
<dbReference type="GO" id="GO:0006897">
    <property type="term" value="P:endocytosis"/>
    <property type="evidence" value="ECO:0007669"/>
    <property type="project" value="TreeGrafter"/>
</dbReference>
<dbReference type="AlphaFoldDB" id="A0A099P3U1"/>
<evidence type="ECO:0000313" key="3">
    <source>
        <dbReference type="EMBL" id="AWU78389.1"/>
    </source>
</evidence>
<keyword evidence="2" id="KW-1133">Transmembrane helix</keyword>
<dbReference type="Pfam" id="PF06687">
    <property type="entry name" value="SUR7"/>
    <property type="match status" value="1"/>
</dbReference>
<proteinExistence type="predicted"/>
<dbReference type="GO" id="GO:0045121">
    <property type="term" value="C:membrane raft"/>
    <property type="evidence" value="ECO:0007669"/>
    <property type="project" value="TreeGrafter"/>
</dbReference>